<keyword evidence="4" id="KW-0804">Transcription</keyword>
<dbReference type="AlphaFoldDB" id="A0AAI8YEA5"/>
<evidence type="ECO:0000256" key="3">
    <source>
        <dbReference type="ARBA" id="ARBA00023015"/>
    </source>
</evidence>
<feature type="compositionally biased region" description="Basic and acidic residues" evidence="6">
    <location>
        <begin position="484"/>
        <end position="495"/>
    </location>
</feature>
<feature type="region of interest" description="Disordered" evidence="6">
    <location>
        <begin position="357"/>
        <end position="407"/>
    </location>
</feature>
<proteinExistence type="inferred from homology"/>
<evidence type="ECO:0000256" key="5">
    <source>
        <dbReference type="ARBA" id="ARBA00023242"/>
    </source>
</evidence>
<dbReference type="InterPro" id="IPR006751">
    <property type="entry name" value="TAFII55_prot_cons_reg"/>
</dbReference>
<feature type="region of interest" description="Disordered" evidence="6">
    <location>
        <begin position="158"/>
        <end position="190"/>
    </location>
</feature>
<evidence type="ECO:0000259" key="7">
    <source>
        <dbReference type="SMART" id="SM01370"/>
    </source>
</evidence>
<dbReference type="GO" id="GO:0051123">
    <property type="term" value="P:RNA polymerase II preinitiation complex assembly"/>
    <property type="evidence" value="ECO:0007669"/>
    <property type="project" value="TreeGrafter"/>
</dbReference>
<dbReference type="InterPro" id="IPR037817">
    <property type="entry name" value="TAF7"/>
</dbReference>
<comment type="subcellular location">
    <subcellularLocation>
        <location evidence="1">Nucleus</location>
    </subcellularLocation>
</comment>
<dbReference type="PANTHER" id="PTHR12228">
    <property type="entry name" value="TRANSCRIPTION INITIATION FACTOR TFIID 55 KD SUBUNIT-RELATED"/>
    <property type="match status" value="1"/>
</dbReference>
<protein>
    <submittedName>
        <fullName evidence="8">Uu.00g044380.m01.CDS01</fullName>
    </submittedName>
</protein>
<evidence type="ECO:0000313" key="9">
    <source>
        <dbReference type="Proteomes" id="UP001295740"/>
    </source>
</evidence>
<feature type="region of interest" description="Disordered" evidence="6">
    <location>
        <begin position="420"/>
        <end position="495"/>
    </location>
</feature>
<comment type="similarity">
    <text evidence="2">Belongs to the TAF7 family.</text>
</comment>
<keyword evidence="5" id="KW-0539">Nucleus</keyword>
<reference evidence="8" key="1">
    <citation type="submission" date="2023-10" db="EMBL/GenBank/DDBJ databases">
        <authorList>
            <person name="Hackl T."/>
        </authorList>
    </citation>
    <scope>NUCLEOTIDE SEQUENCE</scope>
</reference>
<organism evidence="8 9">
    <name type="scientific">Anthostomella pinea</name>
    <dbReference type="NCBI Taxonomy" id="933095"/>
    <lineage>
        <taxon>Eukaryota</taxon>
        <taxon>Fungi</taxon>
        <taxon>Dikarya</taxon>
        <taxon>Ascomycota</taxon>
        <taxon>Pezizomycotina</taxon>
        <taxon>Sordariomycetes</taxon>
        <taxon>Xylariomycetidae</taxon>
        <taxon>Xylariales</taxon>
        <taxon>Xylariaceae</taxon>
        <taxon>Anthostomella</taxon>
    </lineage>
</organism>
<feature type="compositionally biased region" description="Acidic residues" evidence="6">
    <location>
        <begin position="357"/>
        <end position="387"/>
    </location>
</feature>
<feature type="domain" description="TAFII55 protein conserved region" evidence="7">
    <location>
        <begin position="188"/>
        <end position="350"/>
    </location>
</feature>
<accession>A0AAI8YEA5</accession>
<dbReference type="GO" id="GO:0005669">
    <property type="term" value="C:transcription factor TFIID complex"/>
    <property type="evidence" value="ECO:0007669"/>
    <property type="project" value="InterPro"/>
</dbReference>
<feature type="compositionally biased region" description="Acidic residues" evidence="6">
    <location>
        <begin position="457"/>
        <end position="483"/>
    </location>
</feature>
<evidence type="ECO:0000256" key="1">
    <source>
        <dbReference type="ARBA" id="ARBA00004123"/>
    </source>
</evidence>
<feature type="region of interest" description="Disordered" evidence="6">
    <location>
        <begin position="1"/>
        <end position="128"/>
    </location>
</feature>
<comment type="caution">
    <text evidence="8">The sequence shown here is derived from an EMBL/GenBank/DDBJ whole genome shotgun (WGS) entry which is preliminary data.</text>
</comment>
<dbReference type="EMBL" id="CAUWAG010000003">
    <property type="protein sequence ID" value="CAJ2501585.1"/>
    <property type="molecule type" value="Genomic_DNA"/>
</dbReference>
<gene>
    <name evidence="8" type="ORF">KHLLAP_LOCUS2053</name>
</gene>
<sequence>MASINAKPSLKIETSREMPPPPTTATPATENPKPILKLNTGGSRQPSISADGATPTPSTEKKTIKIKLNSQPSTPATATSAQTPSVMKTKAGRTSKPTAKLTESKKRGYESDEDRPMAASRASLSAARPSKMIKIKPSLKSGPNTPFSAIAGTPVNTIRFRPKGEPVPRKFGDAYDSEASDREQDPQRESNFILRVMDGPPTEYLKKALADGTMGVPKANGGAVFGVQFLDAKERRAMVTINDICYAAVLVRLPTITEAMKTWDRKAMMKNSDISEMLLCFAVVKGESEAKTIPLPPMVAKHDLRWPHGITPPMHDAANRRFRKTLSEKQWESTQNRVQKLIEDDKGFDDVTMDIINEDETENDAENDAEYDDEEDADGEADLDDYFGDQQPAAGDEDMDGDDGFDIDEDDLEAALEEELAGNESLNGATPAANLEAPPTPMTMDITTPAAVGEQSASEEDGDEDEDEDISEEDEDDDEDVDEEAKAAETERKQQIAELRDMERQLAESEVKLQTTTMPILQKRILSIIGNCKKEIAVKKAALGMADED</sequence>
<feature type="compositionally biased region" description="Acidic residues" evidence="6">
    <location>
        <begin position="395"/>
        <end position="407"/>
    </location>
</feature>
<evidence type="ECO:0000256" key="6">
    <source>
        <dbReference type="SAM" id="MobiDB-lite"/>
    </source>
</evidence>
<name>A0AAI8YEA5_9PEZI</name>
<feature type="compositionally biased region" description="Low complexity" evidence="6">
    <location>
        <begin position="118"/>
        <end position="128"/>
    </location>
</feature>
<dbReference type="GO" id="GO:0016251">
    <property type="term" value="F:RNA polymerase II general transcription initiation factor activity"/>
    <property type="evidence" value="ECO:0007669"/>
    <property type="project" value="TreeGrafter"/>
</dbReference>
<dbReference type="PANTHER" id="PTHR12228:SF0">
    <property type="entry name" value="TATA-BOX BINDING PROTEIN ASSOCIATED FACTOR 7"/>
    <property type="match status" value="1"/>
</dbReference>
<evidence type="ECO:0000256" key="2">
    <source>
        <dbReference type="ARBA" id="ARBA00009368"/>
    </source>
</evidence>
<dbReference type="SMART" id="SM01370">
    <property type="entry name" value="TAFII55_N"/>
    <property type="match status" value="1"/>
</dbReference>
<feature type="compositionally biased region" description="Basic and acidic residues" evidence="6">
    <location>
        <begin position="102"/>
        <end position="116"/>
    </location>
</feature>
<evidence type="ECO:0000313" key="8">
    <source>
        <dbReference type="EMBL" id="CAJ2501585.1"/>
    </source>
</evidence>
<dbReference type="CDD" id="cd08047">
    <property type="entry name" value="TAF7"/>
    <property type="match status" value="1"/>
</dbReference>
<feature type="compositionally biased region" description="Low complexity" evidence="6">
    <location>
        <begin position="70"/>
        <end position="85"/>
    </location>
</feature>
<keyword evidence="3" id="KW-0805">Transcription regulation</keyword>
<evidence type="ECO:0000256" key="4">
    <source>
        <dbReference type="ARBA" id="ARBA00023163"/>
    </source>
</evidence>
<feature type="compositionally biased region" description="Low complexity" evidence="6">
    <location>
        <begin position="442"/>
        <end position="451"/>
    </location>
</feature>
<keyword evidence="9" id="KW-1185">Reference proteome</keyword>
<dbReference type="Pfam" id="PF04658">
    <property type="entry name" value="TAFII55_N"/>
    <property type="match status" value="1"/>
</dbReference>
<feature type="compositionally biased region" description="Basic and acidic residues" evidence="6">
    <location>
        <begin position="162"/>
        <end position="188"/>
    </location>
</feature>
<dbReference type="Proteomes" id="UP001295740">
    <property type="component" value="Unassembled WGS sequence"/>
</dbReference>